<name>A0A6J4UE31_9BACT</name>
<feature type="region of interest" description="Disordered" evidence="1">
    <location>
        <begin position="1"/>
        <end position="21"/>
    </location>
</feature>
<dbReference type="Gene3D" id="1.25.40.10">
    <property type="entry name" value="Tetratricopeptide repeat domain"/>
    <property type="match status" value="1"/>
</dbReference>
<dbReference type="Pfam" id="PF13401">
    <property type="entry name" value="AAA_22"/>
    <property type="match status" value="1"/>
</dbReference>
<dbReference type="PRINTS" id="PR00038">
    <property type="entry name" value="HTHLUXR"/>
</dbReference>
<dbReference type="EMBL" id="CADCWI010000040">
    <property type="protein sequence ID" value="CAA9547686.1"/>
    <property type="molecule type" value="Genomic_DNA"/>
</dbReference>
<dbReference type="PANTHER" id="PTHR47691:SF3">
    <property type="entry name" value="HTH-TYPE TRANSCRIPTIONAL REGULATOR RV0890C-RELATED"/>
    <property type="match status" value="1"/>
</dbReference>
<accession>A0A6J4UE31</accession>
<dbReference type="GO" id="GO:0006355">
    <property type="term" value="P:regulation of DNA-templated transcription"/>
    <property type="evidence" value="ECO:0007669"/>
    <property type="project" value="InterPro"/>
</dbReference>
<dbReference type="SUPFAM" id="SSF52540">
    <property type="entry name" value="P-loop containing nucleoside triphosphate hydrolases"/>
    <property type="match status" value="1"/>
</dbReference>
<dbReference type="SMART" id="SM00028">
    <property type="entry name" value="TPR"/>
    <property type="match status" value="2"/>
</dbReference>
<dbReference type="PANTHER" id="PTHR47691">
    <property type="entry name" value="REGULATOR-RELATED"/>
    <property type="match status" value="1"/>
</dbReference>
<dbReference type="Gene3D" id="3.40.50.300">
    <property type="entry name" value="P-loop containing nucleotide triphosphate hydrolases"/>
    <property type="match status" value="1"/>
</dbReference>
<dbReference type="AlphaFoldDB" id="A0A6J4UE31"/>
<evidence type="ECO:0000313" key="3">
    <source>
        <dbReference type="EMBL" id="CAA9547686.1"/>
    </source>
</evidence>
<dbReference type="PROSITE" id="PS50043">
    <property type="entry name" value="HTH_LUXR_2"/>
    <property type="match status" value="1"/>
</dbReference>
<sequence length="801" mass="85825">MLSTPRFRSQNESPRSVLPTPLTSLVGREHEVALAVSLLRRDDIRLLTLTGPGGVGKTRLATRVAEDLVDAFAGGVRFVPLAPVQDAGLVATTIARALGLVDVDDTTVGSALAAALHDTELLLVLDNFEHVLAAAPFVTDLLASCPRLKALATSRTLLRVSGEQALPVPPLDLPAPQAGQSYDSLSRSAAVRLFVGRAQATDPAFHLTEDTAPLVAEICRHLDGLPLAIELAAAQSSVLPPAPLLARIQAHLPLPFTGPRDAPARLRTVRDTVAWSYDLLPAEQQHLFRSLGVFVGGFGLSAVEYVSRVLRSEPRAHEQAPASPLDPAEWAFDVLASLVDRSLLQPEPWEHEPRCSMLETFRGFALEQLVGNGEDDVIRSAHADWCLSVAEESSLATLRPGGEQELRRLEAEHANLRAALDWLARRSDRDRLLRLAAALGRFWYAHGHFEEGRRWLERALNRPVGIAPLARAQALVALDLLRYVQGDRVRDEAFLSESIPVLREHGDIVGLVDALIWKGWTAIHHGDYDEADLVLAEALGLAATIPEQLVADSATGRVLANLGVVAHERGDVEAARARHEEALRIRRALGDVVGTIHSLCDLGSIAADQSHYAEAVACFHECLALLGDQGYPRVVVNALAGSALVAAAWGQPERAARLLGAAEAEREQFRVGVDLPTERAAHARAKAGARAALGDQGLRTAWLVGRDLPLAAAISEVQALKPPAAVQDAIGSPGIRLSPREAEVARLLIDGRTDREIAAVLFISVRTAEGHVARILAKFGVATRAAAAEAAFAAGLALPRD</sequence>
<dbReference type="InterPro" id="IPR019734">
    <property type="entry name" value="TPR_rpt"/>
</dbReference>
<dbReference type="PRINTS" id="PR00364">
    <property type="entry name" value="DISEASERSIST"/>
</dbReference>
<dbReference type="InterPro" id="IPR011990">
    <property type="entry name" value="TPR-like_helical_dom_sf"/>
</dbReference>
<dbReference type="SUPFAM" id="SSF48452">
    <property type="entry name" value="TPR-like"/>
    <property type="match status" value="1"/>
</dbReference>
<dbReference type="Pfam" id="PF00196">
    <property type="entry name" value="GerE"/>
    <property type="match status" value="1"/>
</dbReference>
<dbReference type="GO" id="GO:0016887">
    <property type="term" value="F:ATP hydrolysis activity"/>
    <property type="evidence" value="ECO:0007669"/>
    <property type="project" value="InterPro"/>
</dbReference>
<dbReference type="CDD" id="cd06170">
    <property type="entry name" value="LuxR_C_like"/>
    <property type="match status" value="1"/>
</dbReference>
<dbReference type="Pfam" id="PF13424">
    <property type="entry name" value="TPR_12"/>
    <property type="match status" value="1"/>
</dbReference>
<dbReference type="GO" id="GO:0003677">
    <property type="term" value="F:DNA binding"/>
    <property type="evidence" value="ECO:0007669"/>
    <property type="project" value="InterPro"/>
</dbReference>
<proteinExistence type="predicted"/>
<feature type="domain" description="HTH luxR-type" evidence="2">
    <location>
        <begin position="730"/>
        <end position="795"/>
    </location>
</feature>
<reference evidence="3" key="1">
    <citation type="submission" date="2020-02" db="EMBL/GenBank/DDBJ databases">
        <authorList>
            <person name="Meier V. D."/>
        </authorList>
    </citation>
    <scope>NUCLEOTIDE SEQUENCE</scope>
    <source>
        <strain evidence="3">AVDCRST_MAG43</strain>
    </source>
</reference>
<dbReference type="Gene3D" id="1.10.10.10">
    <property type="entry name" value="Winged helix-like DNA-binding domain superfamily/Winged helix DNA-binding domain"/>
    <property type="match status" value="1"/>
</dbReference>
<evidence type="ECO:0000259" key="2">
    <source>
        <dbReference type="PROSITE" id="PS50043"/>
    </source>
</evidence>
<protein>
    <recommendedName>
        <fullName evidence="2">HTH luxR-type domain-containing protein</fullName>
    </recommendedName>
</protein>
<dbReference type="SUPFAM" id="SSF46894">
    <property type="entry name" value="C-terminal effector domain of the bipartite response regulators"/>
    <property type="match status" value="1"/>
</dbReference>
<organism evidence="3">
    <name type="scientific">uncultured Thermomicrobiales bacterium</name>
    <dbReference type="NCBI Taxonomy" id="1645740"/>
    <lineage>
        <taxon>Bacteria</taxon>
        <taxon>Pseudomonadati</taxon>
        <taxon>Thermomicrobiota</taxon>
        <taxon>Thermomicrobia</taxon>
        <taxon>Thermomicrobiales</taxon>
        <taxon>environmental samples</taxon>
    </lineage>
</organism>
<dbReference type="InterPro" id="IPR027417">
    <property type="entry name" value="P-loop_NTPase"/>
</dbReference>
<feature type="compositionally biased region" description="Polar residues" evidence="1">
    <location>
        <begin position="1"/>
        <end position="14"/>
    </location>
</feature>
<dbReference type="InterPro" id="IPR016032">
    <property type="entry name" value="Sig_transdc_resp-reg_C-effctor"/>
</dbReference>
<dbReference type="SMART" id="SM00421">
    <property type="entry name" value="HTH_LUXR"/>
    <property type="match status" value="1"/>
</dbReference>
<evidence type="ECO:0000256" key="1">
    <source>
        <dbReference type="SAM" id="MobiDB-lite"/>
    </source>
</evidence>
<dbReference type="InterPro" id="IPR036388">
    <property type="entry name" value="WH-like_DNA-bd_sf"/>
</dbReference>
<dbReference type="InterPro" id="IPR000792">
    <property type="entry name" value="Tscrpt_reg_LuxR_C"/>
</dbReference>
<dbReference type="InterPro" id="IPR049945">
    <property type="entry name" value="AAA_22"/>
</dbReference>
<gene>
    <name evidence="3" type="ORF">AVDCRST_MAG43-800</name>
</gene>